<dbReference type="InterPro" id="IPR035952">
    <property type="entry name" value="Rhomboid-like_sf"/>
</dbReference>
<accession>A0A507C0C5</accession>
<comment type="function">
    <text evidence="7">May be involved in the degradation of misfolded endoplasmic reticulum (ER) luminal proteins.</text>
</comment>
<keyword evidence="4 7" id="KW-0256">Endoplasmic reticulum</keyword>
<dbReference type="Pfam" id="PF04511">
    <property type="entry name" value="DER1"/>
    <property type="match status" value="1"/>
</dbReference>
<keyword evidence="3 7" id="KW-0812">Transmembrane</keyword>
<comment type="caution">
    <text evidence="9">The sequence shown here is derived from an EMBL/GenBank/DDBJ whole genome shotgun (WGS) entry which is preliminary data.</text>
</comment>
<keyword evidence="10" id="KW-1185">Reference proteome</keyword>
<dbReference type="InterPro" id="IPR007599">
    <property type="entry name" value="DER1"/>
</dbReference>
<feature type="transmembrane region" description="Helical" evidence="7">
    <location>
        <begin position="30"/>
        <end position="50"/>
    </location>
</feature>
<evidence type="ECO:0000256" key="7">
    <source>
        <dbReference type="RuleBase" id="RU363059"/>
    </source>
</evidence>
<evidence type="ECO:0000256" key="4">
    <source>
        <dbReference type="ARBA" id="ARBA00022824"/>
    </source>
</evidence>
<feature type="transmembrane region" description="Helical" evidence="7">
    <location>
        <begin position="148"/>
        <end position="168"/>
    </location>
</feature>
<keyword evidence="5 7" id="KW-1133">Transmembrane helix</keyword>
<dbReference type="EMBL" id="QEAO01000026">
    <property type="protein sequence ID" value="TPX32818.1"/>
    <property type="molecule type" value="Genomic_DNA"/>
</dbReference>
<comment type="similarity">
    <text evidence="2 7">Belongs to the derlin family.</text>
</comment>
<feature type="transmembrane region" description="Helical" evidence="7">
    <location>
        <begin position="174"/>
        <end position="194"/>
    </location>
</feature>
<keyword evidence="6 7" id="KW-0472">Membrane</keyword>
<feature type="transmembrane region" description="Helical" evidence="7">
    <location>
        <begin position="62"/>
        <end position="84"/>
    </location>
</feature>
<dbReference type="AlphaFoldDB" id="A0A507C0C5"/>
<organism evidence="9 10">
    <name type="scientific">Synchytrium microbalum</name>
    <dbReference type="NCBI Taxonomy" id="1806994"/>
    <lineage>
        <taxon>Eukaryota</taxon>
        <taxon>Fungi</taxon>
        <taxon>Fungi incertae sedis</taxon>
        <taxon>Chytridiomycota</taxon>
        <taxon>Chytridiomycota incertae sedis</taxon>
        <taxon>Chytridiomycetes</taxon>
        <taxon>Synchytriales</taxon>
        <taxon>Synchytriaceae</taxon>
        <taxon>Synchytrium</taxon>
    </lineage>
</organism>
<dbReference type="STRING" id="1806994.A0A507C0C5"/>
<feature type="transmembrane region" description="Helical" evidence="7">
    <location>
        <begin position="104"/>
        <end position="127"/>
    </location>
</feature>
<dbReference type="PANTHER" id="PTHR11009">
    <property type="entry name" value="DER1-LIKE PROTEIN, DERLIN"/>
    <property type="match status" value="1"/>
</dbReference>
<protein>
    <recommendedName>
        <fullName evidence="7">Derlin</fullName>
    </recommendedName>
</protein>
<dbReference type="Proteomes" id="UP000319731">
    <property type="component" value="Unassembled WGS sequence"/>
</dbReference>
<gene>
    <name evidence="9" type="ORF">SmJEL517_g04117</name>
</gene>
<name>A0A507C0C5_9FUNG</name>
<dbReference type="GO" id="GO:0006950">
    <property type="term" value="P:response to stress"/>
    <property type="evidence" value="ECO:0007669"/>
    <property type="project" value="UniProtKB-ARBA"/>
</dbReference>
<reference evidence="9 10" key="1">
    <citation type="journal article" date="2019" name="Sci. Rep.">
        <title>Comparative genomics of chytrid fungi reveal insights into the obligate biotrophic and pathogenic lifestyle of Synchytrium endobioticum.</title>
        <authorList>
            <person name="van de Vossenberg B.T.L.H."/>
            <person name="Warris S."/>
            <person name="Nguyen H.D.T."/>
            <person name="van Gent-Pelzer M.P.E."/>
            <person name="Joly D.L."/>
            <person name="van de Geest H.C."/>
            <person name="Bonants P.J.M."/>
            <person name="Smith D.S."/>
            <person name="Levesque C.A."/>
            <person name="van der Lee T.A.J."/>
        </authorList>
    </citation>
    <scope>NUCLEOTIDE SEQUENCE [LARGE SCALE GENOMIC DNA]</scope>
    <source>
        <strain evidence="9 10">JEL517</strain>
    </source>
</reference>
<evidence type="ECO:0000256" key="3">
    <source>
        <dbReference type="ARBA" id="ARBA00022692"/>
    </source>
</evidence>
<evidence type="ECO:0000256" key="5">
    <source>
        <dbReference type="ARBA" id="ARBA00022989"/>
    </source>
</evidence>
<sequence length="260" mass="29800">MAAAPARQPTNQWNDFKDYYLSLPRVPRSIITATVVVSVTGLFISPMWLVFHLQSITSKFQLWRLITPFFFGGRSMDTLFNIYFLWNYSSQLNSTLFLAREADYVYFILFVMASLNVMAIFMKPYILTDGLVMAIVYLWSQMNRETTVTFMFGFKFPAIYLPFVLVGWDLFTKGGGFPIVKVMGILAGHLYYFLDKVWPDQNGGRKILVTPQWLVNYFPPTQPSVAGFTPQGFTVTTPVRPGTEPSIRQRGWGRGQRLGE</sequence>
<evidence type="ECO:0000256" key="1">
    <source>
        <dbReference type="ARBA" id="ARBA00004477"/>
    </source>
</evidence>
<evidence type="ECO:0000256" key="6">
    <source>
        <dbReference type="ARBA" id="ARBA00023136"/>
    </source>
</evidence>
<dbReference type="GO" id="GO:0005789">
    <property type="term" value="C:endoplasmic reticulum membrane"/>
    <property type="evidence" value="ECO:0007669"/>
    <property type="project" value="UniProtKB-SubCell"/>
</dbReference>
<feature type="region of interest" description="Disordered" evidence="8">
    <location>
        <begin position="239"/>
        <end position="260"/>
    </location>
</feature>
<dbReference type="Gene3D" id="1.20.1540.10">
    <property type="entry name" value="Rhomboid-like"/>
    <property type="match status" value="1"/>
</dbReference>
<dbReference type="GeneID" id="42005342"/>
<evidence type="ECO:0000256" key="2">
    <source>
        <dbReference type="ARBA" id="ARBA00008917"/>
    </source>
</evidence>
<evidence type="ECO:0000313" key="9">
    <source>
        <dbReference type="EMBL" id="TPX32818.1"/>
    </source>
</evidence>
<dbReference type="SUPFAM" id="SSF144091">
    <property type="entry name" value="Rhomboid-like"/>
    <property type="match status" value="1"/>
</dbReference>
<proteinExistence type="inferred from homology"/>
<dbReference type="RefSeq" id="XP_031023955.1">
    <property type="nucleotide sequence ID" value="XM_031170045.1"/>
</dbReference>
<evidence type="ECO:0000256" key="8">
    <source>
        <dbReference type="SAM" id="MobiDB-lite"/>
    </source>
</evidence>
<dbReference type="OrthoDB" id="1716531at2759"/>
<evidence type="ECO:0000313" key="10">
    <source>
        <dbReference type="Proteomes" id="UP000319731"/>
    </source>
</evidence>
<comment type="subcellular location">
    <subcellularLocation>
        <location evidence="1 7">Endoplasmic reticulum membrane</location>
        <topology evidence="1 7">Multi-pass membrane protein</topology>
    </subcellularLocation>
</comment>